<name>A0A9D4KKL1_DREPO</name>
<reference evidence="3" key="2">
    <citation type="submission" date="2020-11" db="EMBL/GenBank/DDBJ databases">
        <authorList>
            <person name="McCartney M.A."/>
            <person name="Auch B."/>
            <person name="Kono T."/>
            <person name="Mallez S."/>
            <person name="Becker A."/>
            <person name="Gohl D.M."/>
            <person name="Silverstein K.A.T."/>
            <person name="Koren S."/>
            <person name="Bechman K.B."/>
            <person name="Herman A."/>
            <person name="Abrahante J.E."/>
            <person name="Garbe J."/>
        </authorList>
    </citation>
    <scope>NUCLEOTIDE SEQUENCE</scope>
    <source>
        <strain evidence="3">Duluth1</strain>
        <tissue evidence="3">Whole animal</tissue>
    </source>
</reference>
<dbReference type="Proteomes" id="UP000828390">
    <property type="component" value="Unassembled WGS sequence"/>
</dbReference>
<dbReference type="EMBL" id="JAIWYP010000004">
    <property type="protein sequence ID" value="KAH3841270.1"/>
    <property type="molecule type" value="Genomic_DNA"/>
</dbReference>
<dbReference type="SUPFAM" id="SSF51556">
    <property type="entry name" value="Metallo-dependent hydrolases"/>
    <property type="match status" value="1"/>
</dbReference>
<evidence type="ECO:0000256" key="2">
    <source>
        <dbReference type="SAM" id="MobiDB-lite"/>
    </source>
</evidence>
<dbReference type="InterPro" id="IPR032466">
    <property type="entry name" value="Metal_Hydrolase"/>
</dbReference>
<evidence type="ECO:0000313" key="3">
    <source>
        <dbReference type="EMBL" id="KAH3841270.1"/>
    </source>
</evidence>
<comment type="similarity">
    <text evidence="1">Belongs to the metallo-dependent hydrolases superfamily. TatD-type hydrolase family.</text>
</comment>
<evidence type="ECO:0000313" key="4">
    <source>
        <dbReference type="Proteomes" id="UP000828390"/>
    </source>
</evidence>
<protein>
    <submittedName>
        <fullName evidence="3">Uncharacterized protein</fullName>
    </submittedName>
</protein>
<dbReference type="AlphaFoldDB" id="A0A9D4KKL1"/>
<gene>
    <name evidence="3" type="ORF">DPMN_114729</name>
</gene>
<sequence>MCTRVHVETSRRNLGESPATEHAHPSSDSAHARRCGSALWRSWVEMFADYEGQCCSNSTHTSPLLHKNHGAEQVVSWLETFPKCYFGVTGLVREFDCFQTAALRRIPRGHLLIKTDAPYFRPLQASASTPAFIGEVALAVSRVRGETVEEVLEFTSANTRILYQM</sequence>
<dbReference type="PANTHER" id="PTHR46363">
    <property type="entry name" value="DEOXYRIBONUCLEASE TATDN2-RELATED"/>
    <property type="match status" value="1"/>
</dbReference>
<dbReference type="PANTHER" id="PTHR46363:SF1">
    <property type="entry name" value="DEOXYRIBONUCLEASE TATDN2-RELATED"/>
    <property type="match status" value="1"/>
</dbReference>
<comment type="caution">
    <text evidence="3">The sequence shown here is derived from an EMBL/GenBank/DDBJ whole genome shotgun (WGS) entry which is preliminary data.</text>
</comment>
<evidence type="ECO:0000256" key="1">
    <source>
        <dbReference type="ARBA" id="ARBA00009275"/>
    </source>
</evidence>
<feature type="compositionally biased region" description="Basic and acidic residues" evidence="2">
    <location>
        <begin position="1"/>
        <end position="25"/>
    </location>
</feature>
<accession>A0A9D4KKL1</accession>
<reference evidence="3" key="1">
    <citation type="journal article" date="2019" name="bioRxiv">
        <title>The Genome of the Zebra Mussel, Dreissena polymorpha: A Resource for Invasive Species Research.</title>
        <authorList>
            <person name="McCartney M.A."/>
            <person name="Auch B."/>
            <person name="Kono T."/>
            <person name="Mallez S."/>
            <person name="Zhang Y."/>
            <person name="Obille A."/>
            <person name="Becker A."/>
            <person name="Abrahante J.E."/>
            <person name="Garbe J."/>
            <person name="Badalamenti J.P."/>
            <person name="Herman A."/>
            <person name="Mangelson H."/>
            <person name="Liachko I."/>
            <person name="Sullivan S."/>
            <person name="Sone E.D."/>
            <person name="Koren S."/>
            <person name="Silverstein K.A.T."/>
            <person name="Beckman K.B."/>
            <person name="Gohl D.M."/>
        </authorList>
    </citation>
    <scope>NUCLEOTIDE SEQUENCE</scope>
    <source>
        <strain evidence="3">Duluth1</strain>
        <tissue evidence="3">Whole animal</tissue>
    </source>
</reference>
<proteinExistence type="inferred from homology"/>
<dbReference type="GO" id="GO:0016788">
    <property type="term" value="F:hydrolase activity, acting on ester bonds"/>
    <property type="evidence" value="ECO:0007669"/>
    <property type="project" value="InterPro"/>
</dbReference>
<dbReference type="InterPro" id="IPR001130">
    <property type="entry name" value="TatD-like"/>
</dbReference>
<feature type="region of interest" description="Disordered" evidence="2">
    <location>
        <begin position="1"/>
        <end position="30"/>
    </location>
</feature>
<keyword evidence="4" id="KW-1185">Reference proteome</keyword>
<dbReference type="Pfam" id="PF01026">
    <property type="entry name" value="TatD_DNase"/>
    <property type="match status" value="1"/>
</dbReference>
<dbReference type="Gene3D" id="3.20.20.140">
    <property type="entry name" value="Metal-dependent hydrolases"/>
    <property type="match status" value="1"/>
</dbReference>
<organism evidence="3 4">
    <name type="scientific">Dreissena polymorpha</name>
    <name type="common">Zebra mussel</name>
    <name type="synonym">Mytilus polymorpha</name>
    <dbReference type="NCBI Taxonomy" id="45954"/>
    <lineage>
        <taxon>Eukaryota</taxon>
        <taxon>Metazoa</taxon>
        <taxon>Spiralia</taxon>
        <taxon>Lophotrochozoa</taxon>
        <taxon>Mollusca</taxon>
        <taxon>Bivalvia</taxon>
        <taxon>Autobranchia</taxon>
        <taxon>Heteroconchia</taxon>
        <taxon>Euheterodonta</taxon>
        <taxon>Imparidentia</taxon>
        <taxon>Neoheterodontei</taxon>
        <taxon>Myida</taxon>
        <taxon>Dreissenoidea</taxon>
        <taxon>Dreissenidae</taxon>
        <taxon>Dreissena</taxon>
    </lineage>
</organism>